<accession>G7J6L5</accession>
<gene>
    <name evidence="2" type="ordered locus">MTR_3g079690</name>
</gene>
<reference evidence="3" key="3">
    <citation type="submission" date="2015-04" db="UniProtKB">
        <authorList>
            <consortium name="EnsemblPlants"/>
        </authorList>
    </citation>
    <scope>IDENTIFICATION</scope>
    <source>
        <strain evidence="3">cv. Jemalong A17</strain>
    </source>
</reference>
<evidence type="ECO:0000313" key="3">
    <source>
        <dbReference type="EnsemblPlants" id="AES71597"/>
    </source>
</evidence>
<evidence type="ECO:0000313" key="4">
    <source>
        <dbReference type="Proteomes" id="UP000002051"/>
    </source>
</evidence>
<keyword evidence="4" id="KW-1185">Reference proteome</keyword>
<dbReference type="EMBL" id="CM001219">
    <property type="protein sequence ID" value="AES71597.1"/>
    <property type="molecule type" value="Genomic_DNA"/>
</dbReference>
<sequence length="96" mass="11059">MKPVFGEKGRKPREEKSQRRESGRKWLDKFWNQIWALGSQNWDFGVKNGFFPESCTMTASPVSCSCIFFTRLHFELSFGVNMKVVDNCVSFPVASV</sequence>
<protein>
    <submittedName>
        <fullName evidence="2 3">Uncharacterized protein</fullName>
    </submittedName>
</protein>
<dbReference type="Proteomes" id="UP000002051">
    <property type="component" value="Chromosome 3"/>
</dbReference>
<dbReference type="AlphaFoldDB" id="G7J6L5"/>
<dbReference type="PaxDb" id="3880-AES62500"/>
<name>G7J6L5_MEDTR</name>
<evidence type="ECO:0000313" key="2">
    <source>
        <dbReference type="EMBL" id="AES71597.1"/>
    </source>
</evidence>
<dbReference type="HOGENOM" id="CLU_2362885_0_0_1"/>
<feature type="region of interest" description="Disordered" evidence="1">
    <location>
        <begin position="1"/>
        <end position="22"/>
    </location>
</feature>
<proteinExistence type="predicted"/>
<reference evidence="2 4" key="2">
    <citation type="journal article" date="2014" name="BMC Genomics">
        <title>An improved genome release (version Mt4.0) for the model legume Medicago truncatula.</title>
        <authorList>
            <person name="Tang H."/>
            <person name="Krishnakumar V."/>
            <person name="Bidwell S."/>
            <person name="Rosen B."/>
            <person name="Chan A."/>
            <person name="Zhou S."/>
            <person name="Gentzbittel L."/>
            <person name="Childs K.L."/>
            <person name="Yandell M."/>
            <person name="Gundlach H."/>
            <person name="Mayer K.F."/>
            <person name="Schwartz D.C."/>
            <person name="Town C.D."/>
        </authorList>
    </citation>
    <scope>GENOME REANNOTATION</scope>
    <source>
        <strain evidence="3 4">cv. Jemalong A17</strain>
    </source>
</reference>
<reference evidence="2 4" key="1">
    <citation type="journal article" date="2011" name="Nature">
        <title>The Medicago genome provides insight into the evolution of rhizobial symbioses.</title>
        <authorList>
            <person name="Young N.D."/>
            <person name="Debelle F."/>
            <person name="Oldroyd G.E."/>
            <person name="Geurts R."/>
            <person name="Cannon S.B."/>
            <person name="Udvardi M.K."/>
            <person name="Benedito V.A."/>
            <person name="Mayer K.F."/>
            <person name="Gouzy J."/>
            <person name="Schoof H."/>
            <person name="Van de Peer Y."/>
            <person name="Proost S."/>
            <person name="Cook D.R."/>
            <person name="Meyers B.C."/>
            <person name="Spannagl M."/>
            <person name="Cheung F."/>
            <person name="De Mita S."/>
            <person name="Krishnakumar V."/>
            <person name="Gundlach H."/>
            <person name="Zhou S."/>
            <person name="Mudge J."/>
            <person name="Bharti A.K."/>
            <person name="Murray J.D."/>
            <person name="Naoumkina M.A."/>
            <person name="Rosen B."/>
            <person name="Silverstein K.A."/>
            <person name="Tang H."/>
            <person name="Rombauts S."/>
            <person name="Zhao P.X."/>
            <person name="Zhou P."/>
            <person name="Barbe V."/>
            <person name="Bardou P."/>
            <person name="Bechner M."/>
            <person name="Bellec A."/>
            <person name="Berger A."/>
            <person name="Berges H."/>
            <person name="Bidwell S."/>
            <person name="Bisseling T."/>
            <person name="Choisne N."/>
            <person name="Couloux A."/>
            <person name="Denny R."/>
            <person name="Deshpande S."/>
            <person name="Dai X."/>
            <person name="Doyle J.J."/>
            <person name="Dudez A.M."/>
            <person name="Farmer A.D."/>
            <person name="Fouteau S."/>
            <person name="Franken C."/>
            <person name="Gibelin C."/>
            <person name="Gish J."/>
            <person name="Goldstein S."/>
            <person name="Gonzalez A.J."/>
            <person name="Green P.J."/>
            <person name="Hallab A."/>
            <person name="Hartog M."/>
            <person name="Hua A."/>
            <person name="Humphray S.J."/>
            <person name="Jeong D.H."/>
            <person name="Jing Y."/>
            <person name="Jocker A."/>
            <person name="Kenton S.M."/>
            <person name="Kim D.J."/>
            <person name="Klee K."/>
            <person name="Lai H."/>
            <person name="Lang C."/>
            <person name="Lin S."/>
            <person name="Macmil S.L."/>
            <person name="Magdelenat G."/>
            <person name="Matthews L."/>
            <person name="McCorrison J."/>
            <person name="Monaghan E.L."/>
            <person name="Mun J.H."/>
            <person name="Najar F.Z."/>
            <person name="Nicholson C."/>
            <person name="Noirot C."/>
            <person name="O'Bleness M."/>
            <person name="Paule C.R."/>
            <person name="Poulain J."/>
            <person name="Prion F."/>
            <person name="Qin B."/>
            <person name="Qu C."/>
            <person name="Retzel E.F."/>
            <person name="Riddle C."/>
            <person name="Sallet E."/>
            <person name="Samain S."/>
            <person name="Samson N."/>
            <person name="Sanders I."/>
            <person name="Saurat O."/>
            <person name="Scarpelli C."/>
            <person name="Schiex T."/>
            <person name="Segurens B."/>
            <person name="Severin A.J."/>
            <person name="Sherrier D.J."/>
            <person name="Shi R."/>
            <person name="Sims S."/>
            <person name="Singer S.R."/>
            <person name="Sinharoy S."/>
            <person name="Sterck L."/>
            <person name="Viollet A."/>
            <person name="Wang B.B."/>
            <person name="Wang K."/>
            <person name="Wang M."/>
            <person name="Wang X."/>
            <person name="Warfsmann J."/>
            <person name="Weissenbach J."/>
            <person name="White D.D."/>
            <person name="White J.D."/>
            <person name="Wiley G.B."/>
            <person name="Wincker P."/>
            <person name="Xing Y."/>
            <person name="Yang L."/>
            <person name="Yao Z."/>
            <person name="Ying F."/>
            <person name="Zhai J."/>
            <person name="Zhou L."/>
            <person name="Zuber A."/>
            <person name="Denarie J."/>
            <person name="Dixon R.A."/>
            <person name="May G.D."/>
            <person name="Schwartz D.C."/>
            <person name="Rogers J."/>
            <person name="Quetier F."/>
            <person name="Town C.D."/>
            <person name="Roe B.A."/>
        </authorList>
    </citation>
    <scope>NUCLEOTIDE SEQUENCE [LARGE SCALE GENOMIC DNA]</scope>
    <source>
        <strain evidence="2">A17</strain>
        <strain evidence="3 4">cv. Jemalong A17</strain>
    </source>
</reference>
<organism evidence="2 4">
    <name type="scientific">Medicago truncatula</name>
    <name type="common">Barrel medic</name>
    <name type="synonym">Medicago tribuloides</name>
    <dbReference type="NCBI Taxonomy" id="3880"/>
    <lineage>
        <taxon>Eukaryota</taxon>
        <taxon>Viridiplantae</taxon>
        <taxon>Streptophyta</taxon>
        <taxon>Embryophyta</taxon>
        <taxon>Tracheophyta</taxon>
        <taxon>Spermatophyta</taxon>
        <taxon>Magnoliopsida</taxon>
        <taxon>eudicotyledons</taxon>
        <taxon>Gunneridae</taxon>
        <taxon>Pentapetalae</taxon>
        <taxon>rosids</taxon>
        <taxon>fabids</taxon>
        <taxon>Fabales</taxon>
        <taxon>Fabaceae</taxon>
        <taxon>Papilionoideae</taxon>
        <taxon>50 kb inversion clade</taxon>
        <taxon>NPAAA clade</taxon>
        <taxon>Hologalegina</taxon>
        <taxon>IRL clade</taxon>
        <taxon>Trifolieae</taxon>
        <taxon>Medicago</taxon>
    </lineage>
</organism>
<evidence type="ECO:0000256" key="1">
    <source>
        <dbReference type="SAM" id="MobiDB-lite"/>
    </source>
</evidence>
<dbReference type="EnsemblPlants" id="AES71597">
    <property type="protein sequence ID" value="AES71597"/>
    <property type="gene ID" value="MTR_3g079690"/>
</dbReference>